<sequence>HTAGLPGRDPGQNHGLRHGRLLPESQAKHGSGRGGNPQPRSHRHQARREIRG</sequence>
<evidence type="ECO:0000313" key="2">
    <source>
        <dbReference type="EMBL" id="KAL0160219.1"/>
    </source>
</evidence>
<evidence type="ECO:0000313" key="3">
    <source>
        <dbReference type="Proteomes" id="UP001529510"/>
    </source>
</evidence>
<dbReference type="Proteomes" id="UP001529510">
    <property type="component" value="Unassembled WGS sequence"/>
</dbReference>
<feature type="region of interest" description="Disordered" evidence="1">
    <location>
        <begin position="1"/>
        <end position="52"/>
    </location>
</feature>
<proteinExistence type="predicted"/>
<accession>A0ABD0NDW3</accession>
<name>A0ABD0NDW3_CIRMR</name>
<gene>
    <name evidence="2" type="ORF">M9458_043944</name>
</gene>
<keyword evidence="3" id="KW-1185">Reference proteome</keyword>
<protein>
    <submittedName>
        <fullName evidence="2">Uncharacterized protein</fullName>
    </submittedName>
</protein>
<comment type="caution">
    <text evidence="2">The sequence shown here is derived from an EMBL/GenBank/DDBJ whole genome shotgun (WGS) entry which is preliminary data.</text>
</comment>
<feature type="non-terminal residue" evidence="2">
    <location>
        <position position="1"/>
    </location>
</feature>
<organism evidence="2 3">
    <name type="scientific">Cirrhinus mrigala</name>
    <name type="common">Mrigala</name>
    <dbReference type="NCBI Taxonomy" id="683832"/>
    <lineage>
        <taxon>Eukaryota</taxon>
        <taxon>Metazoa</taxon>
        <taxon>Chordata</taxon>
        <taxon>Craniata</taxon>
        <taxon>Vertebrata</taxon>
        <taxon>Euteleostomi</taxon>
        <taxon>Actinopterygii</taxon>
        <taxon>Neopterygii</taxon>
        <taxon>Teleostei</taxon>
        <taxon>Ostariophysi</taxon>
        <taxon>Cypriniformes</taxon>
        <taxon>Cyprinidae</taxon>
        <taxon>Labeoninae</taxon>
        <taxon>Labeonini</taxon>
        <taxon>Cirrhinus</taxon>
    </lineage>
</organism>
<reference evidence="2 3" key="1">
    <citation type="submission" date="2024-05" db="EMBL/GenBank/DDBJ databases">
        <title>Genome sequencing and assembly of Indian major carp, Cirrhinus mrigala (Hamilton, 1822).</title>
        <authorList>
            <person name="Mohindra V."/>
            <person name="Chowdhury L.M."/>
            <person name="Lal K."/>
            <person name="Jena J.K."/>
        </authorList>
    </citation>
    <scope>NUCLEOTIDE SEQUENCE [LARGE SCALE GENOMIC DNA]</scope>
    <source>
        <strain evidence="2">CM1030</strain>
        <tissue evidence="2">Blood</tissue>
    </source>
</reference>
<evidence type="ECO:0000256" key="1">
    <source>
        <dbReference type="SAM" id="MobiDB-lite"/>
    </source>
</evidence>
<dbReference type="EMBL" id="JAMKFB020000022">
    <property type="protein sequence ID" value="KAL0160219.1"/>
    <property type="molecule type" value="Genomic_DNA"/>
</dbReference>
<dbReference type="AlphaFoldDB" id="A0ABD0NDW3"/>